<comment type="caution">
    <text evidence="5">The sequence shown here is derived from an EMBL/GenBank/DDBJ whole genome shotgun (WGS) entry which is preliminary data.</text>
</comment>
<accession>A0ABP1EGE0</accession>
<evidence type="ECO:0000313" key="5">
    <source>
        <dbReference type="EMBL" id="CAL2078831.1"/>
    </source>
</evidence>
<evidence type="ECO:0000256" key="3">
    <source>
        <dbReference type="ARBA" id="ARBA00023163"/>
    </source>
</evidence>
<keyword evidence="2" id="KW-0238">DNA-binding</keyword>
<dbReference type="SUPFAM" id="SSF53822">
    <property type="entry name" value="Periplasmic binding protein-like I"/>
    <property type="match status" value="1"/>
</dbReference>
<protein>
    <submittedName>
        <fullName evidence="5">LacI family transcriptional regulator</fullName>
    </submittedName>
</protein>
<reference evidence="5 6" key="1">
    <citation type="submission" date="2024-05" db="EMBL/GenBank/DDBJ databases">
        <authorList>
            <person name="Duchaud E."/>
        </authorList>
    </citation>
    <scope>NUCLEOTIDE SEQUENCE [LARGE SCALE GENOMIC DNA]</scope>
    <source>
        <strain evidence="5">Ena-SAMPLE-TAB-13-05-2024-13:56:06:370-140302</strain>
    </source>
</reference>
<dbReference type="RefSeq" id="WP_348710447.1">
    <property type="nucleotide sequence ID" value="NZ_CAXIXW010000011.1"/>
</dbReference>
<sequence length="167" mass="18851">MVTLRKISHITGFSISTVSKALNDGMDVSFETKKYIQRVAVQNNYIPNKAAISLRKSKSNIISIIVPKINEIVFAEVLCDIQKLASKSGYRIMLYQSLHNVTKEEEFIKEINDGSVDAAIIISTTSCEIPKENTIPVKVLKIRKNYNCEEVKKDCINNFNQLLKQIA</sequence>
<evidence type="ECO:0000259" key="4">
    <source>
        <dbReference type="PROSITE" id="PS50932"/>
    </source>
</evidence>
<name>A0ABP1EGE0_9FLAO</name>
<dbReference type="SUPFAM" id="SSF47413">
    <property type="entry name" value="lambda repressor-like DNA-binding domains"/>
    <property type="match status" value="1"/>
</dbReference>
<organism evidence="5 6">
    <name type="scientific">Tenacibaculum platacis</name>
    <dbReference type="NCBI Taxonomy" id="3137852"/>
    <lineage>
        <taxon>Bacteria</taxon>
        <taxon>Pseudomonadati</taxon>
        <taxon>Bacteroidota</taxon>
        <taxon>Flavobacteriia</taxon>
        <taxon>Flavobacteriales</taxon>
        <taxon>Flavobacteriaceae</taxon>
        <taxon>Tenacibaculum</taxon>
    </lineage>
</organism>
<dbReference type="InterPro" id="IPR010982">
    <property type="entry name" value="Lambda_DNA-bd_dom_sf"/>
</dbReference>
<keyword evidence="6" id="KW-1185">Reference proteome</keyword>
<dbReference type="InterPro" id="IPR028082">
    <property type="entry name" value="Peripla_BP_I"/>
</dbReference>
<feature type="domain" description="HTH lacI-type" evidence="4">
    <location>
        <begin position="2"/>
        <end position="56"/>
    </location>
</feature>
<dbReference type="PANTHER" id="PTHR30146:SF109">
    <property type="entry name" value="HTH-TYPE TRANSCRIPTIONAL REGULATOR GALS"/>
    <property type="match status" value="1"/>
</dbReference>
<dbReference type="PROSITE" id="PS50932">
    <property type="entry name" value="HTH_LACI_2"/>
    <property type="match status" value="1"/>
</dbReference>
<evidence type="ECO:0000313" key="6">
    <source>
        <dbReference type="Proteomes" id="UP001497416"/>
    </source>
</evidence>
<dbReference type="SMART" id="SM00354">
    <property type="entry name" value="HTH_LACI"/>
    <property type="match status" value="1"/>
</dbReference>
<proteinExistence type="predicted"/>
<evidence type="ECO:0000256" key="2">
    <source>
        <dbReference type="ARBA" id="ARBA00023125"/>
    </source>
</evidence>
<keyword evidence="3" id="KW-0804">Transcription</keyword>
<dbReference type="PANTHER" id="PTHR30146">
    <property type="entry name" value="LACI-RELATED TRANSCRIPTIONAL REPRESSOR"/>
    <property type="match status" value="1"/>
</dbReference>
<dbReference type="Gene3D" id="1.10.260.40">
    <property type="entry name" value="lambda repressor-like DNA-binding domains"/>
    <property type="match status" value="1"/>
</dbReference>
<evidence type="ECO:0000256" key="1">
    <source>
        <dbReference type="ARBA" id="ARBA00023015"/>
    </source>
</evidence>
<gene>
    <name evidence="5" type="ORF">T190607A01A_10762</name>
</gene>
<dbReference type="CDD" id="cd01392">
    <property type="entry name" value="HTH_LacI"/>
    <property type="match status" value="1"/>
</dbReference>
<dbReference type="Pfam" id="PF00356">
    <property type="entry name" value="LacI"/>
    <property type="match status" value="1"/>
</dbReference>
<dbReference type="EMBL" id="CAXIXY010000003">
    <property type="protein sequence ID" value="CAL2078831.1"/>
    <property type="molecule type" value="Genomic_DNA"/>
</dbReference>
<dbReference type="Gene3D" id="3.40.50.2300">
    <property type="match status" value="1"/>
</dbReference>
<dbReference type="Proteomes" id="UP001497416">
    <property type="component" value="Unassembled WGS sequence"/>
</dbReference>
<keyword evidence="1" id="KW-0805">Transcription regulation</keyword>
<dbReference type="InterPro" id="IPR000843">
    <property type="entry name" value="HTH_LacI"/>
</dbReference>